<dbReference type="EMBL" id="CAUWAG010000006">
    <property type="protein sequence ID" value="CAJ2503958.1"/>
    <property type="molecule type" value="Genomic_DNA"/>
</dbReference>
<dbReference type="AlphaFoldDB" id="A0AAI8YE52"/>
<dbReference type="Proteomes" id="UP001295740">
    <property type="component" value="Unassembled WGS sequence"/>
</dbReference>
<evidence type="ECO:0000313" key="2">
    <source>
        <dbReference type="EMBL" id="CAJ2503958.1"/>
    </source>
</evidence>
<evidence type="ECO:0000256" key="1">
    <source>
        <dbReference type="SAM" id="MobiDB-lite"/>
    </source>
</evidence>
<protein>
    <submittedName>
        <fullName evidence="2">Uu.00g113520.m01.CDS01</fullName>
    </submittedName>
</protein>
<gene>
    <name evidence="2" type="ORF">KHLLAP_LOCUS4426</name>
</gene>
<accession>A0AAI8YE52</accession>
<organism evidence="2 3">
    <name type="scientific">Anthostomella pinea</name>
    <dbReference type="NCBI Taxonomy" id="933095"/>
    <lineage>
        <taxon>Eukaryota</taxon>
        <taxon>Fungi</taxon>
        <taxon>Dikarya</taxon>
        <taxon>Ascomycota</taxon>
        <taxon>Pezizomycotina</taxon>
        <taxon>Sordariomycetes</taxon>
        <taxon>Xylariomycetidae</taxon>
        <taxon>Xylariales</taxon>
        <taxon>Xylariaceae</taxon>
        <taxon>Anthostomella</taxon>
    </lineage>
</organism>
<feature type="compositionally biased region" description="Polar residues" evidence="1">
    <location>
        <begin position="298"/>
        <end position="308"/>
    </location>
</feature>
<sequence length="314" mass="33676">MDFFNQNKQVAALLRASSVGARNTDAYNPEIIGARNAGVHNAGVHNAGVHNAGVHNAGVHNAYNIGASNVDANNAGVHNPVMIGGYNSDANNAYANDHYLSYKQIWDTILVDQLSPFSQVINIPINNFNEWDDAGKEIIKDLATEVFSYGRNVMVHVMYVRDAPAHAATKVYLGPTNEFLQSTSKGYVLVNGDDAIPYLAQGTTQSLSQLEPQQNAMAGFNPRTPSFSQANFEFNPPSGSPQYPVLAQPAEVEVQSLTASKGPGKKSLAPLPSSLAKRAAPKAQTQGGKRRKTVRNPDLTNDLDNTGSLHVLPA</sequence>
<name>A0AAI8YE52_9PEZI</name>
<reference evidence="2" key="1">
    <citation type="submission" date="2023-10" db="EMBL/GenBank/DDBJ databases">
        <authorList>
            <person name="Hackl T."/>
        </authorList>
    </citation>
    <scope>NUCLEOTIDE SEQUENCE</scope>
</reference>
<proteinExistence type="predicted"/>
<feature type="region of interest" description="Disordered" evidence="1">
    <location>
        <begin position="257"/>
        <end position="314"/>
    </location>
</feature>
<evidence type="ECO:0000313" key="3">
    <source>
        <dbReference type="Proteomes" id="UP001295740"/>
    </source>
</evidence>
<keyword evidence="3" id="KW-1185">Reference proteome</keyword>
<comment type="caution">
    <text evidence="2">The sequence shown here is derived from an EMBL/GenBank/DDBJ whole genome shotgun (WGS) entry which is preliminary data.</text>
</comment>